<dbReference type="SUPFAM" id="SSF56266">
    <property type="entry name" value="DmpA/ArgJ-like"/>
    <property type="match status" value="1"/>
</dbReference>
<evidence type="ECO:0000256" key="2">
    <source>
        <dbReference type="SAM" id="MobiDB-lite"/>
    </source>
</evidence>
<feature type="region of interest" description="Disordered" evidence="2">
    <location>
        <begin position="112"/>
        <end position="144"/>
    </location>
</feature>
<dbReference type="GO" id="GO:0004177">
    <property type="term" value="F:aminopeptidase activity"/>
    <property type="evidence" value="ECO:0007669"/>
    <property type="project" value="TreeGrafter"/>
</dbReference>
<dbReference type="Pfam" id="PF03576">
    <property type="entry name" value="Peptidase_S58"/>
    <property type="match status" value="1"/>
</dbReference>
<sequence length="144" mass="14934">MGARASRGHGPEWLLPVVTETWDGHLNDIHGPAVRPGHAAEAIEAAASGPVAEGCVGGGTGMRCYGFKGGAGTASRRVAYGEDRYTVGAYVQANFGAPDELVVAGVPVGRERAAEREAARAGAAQEAPWPRKPTGFRRAQAPSW</sequence>
<dbReference type="Gene3D" id="3.60.70.12">
    <property type="entry name" value="L-amino peptidase D-ALA esterase/amidase"/>
    <property type="match status" value="1"/>
</dbReference>
<comment type="similarity">
    <text evidence="1">Belongs to the peptidase S58 family.</text>
</comment>
<name>A0A169PFA7_STRLU</name>
<dbReference type="InterPro" id="IPR005321">
    <property type="entry name" value="Peptidase_S58_DmpA"/>
</dbReference>
<keyword evidence="4" id="KW-1185">Reference proteome</keyword>
<organism evidence="3 4">
    <name type="scientific">Streptomyces laurentii</name>
    <dbReference type="NCBI Taxonomy" id="39478"/>
    <lineage>
        <taxon>Bacteria</taxon>
        <taxon>Bacillati</taxon>
        <taxon>Actinomycetota</taxon>
        <taxon>Actinomycetes</taxon>
        <taxon>Kitasatosporales</taxon>
        <taxon>Streptomycetaceae</taxon>
        <taxon>Streptomyces</taxon>
    </lineage>
</organism>
<reference evidence="3 4" key="1">
    <citation type="journal article" date="2016" name="Genome Announc.">
        <title>Complete Genome Sequence of Thiostrepton-Producing Streptomyces laurentii ATCC 31255.</title>
        <authorList>
            <person name="Doi K."/>
            <person name="Fujino Y."/>
            <person name="Nagayoshi Y."/>
            <person name="Ohshima T."/>
            <person name="Ogata S."/>
        </authorList>
    </citation>
    <scope>NUCLEOTIDE SEQUENCE [LARGE SCALE GENOMIC DNA]</scope>
    <source>
        <strain evidence="3 4">ATCC 31255</strain>
    </source>
</reference>
<dbReference type="Proteomes" id="UP000217676">
    <property type="component" value="Chromosome"/>
</dbReference>
<gene>
    <name evidence="3" type="ORF">SLA_6726</name>
</gene>
<dbReference type="PANTHER" id="PTHR36512">
    <property type="entry name" value="D-AMINOPEPTIDASE"/>
    <property type="match status" value="1"/>
</dbReference>
<dbReference type="AlphaFoldDB" id="A0A169PFA7"/>
<accession>A0A169PFA7</accession>
<evidence type="ECO:0000313" key="3">
    <source>
        <dbReference type="EMBL" id="BAU87592.1"/>
    </source>
</evidence>
<evidence type="ECO:0000313" key="4">
    <source>
        <dbReference type="Proteomes" id="UP000217676"/>
    </source>
</evidence>
<dbReference type="KEGG" id="slau:SLA_6726"/>
<evidence type="ECO:0000256" key="1">
    <source>
        <dbReference type="ARBA" id="ARBA00007068"/>
    </source>
</evidence>
<dbReference type="PANTHER" id="PTHR36512:SF3">
    <property type="entry name" value="BLR5678 PROTEIN"/>
    <property type="match status" value="1"/>
</dbReference>
<protein>
    <submittedName>
        <fullName evidence="3">Peptidase S58</fullName>
    </submittedName>
</protein>
<dbReference type="EMBL" id="AP017424">
    <property type="protein sequence ID" value="BAU87592.1"/>
    <property type="molecule type" value="Genomic_DNA"/>
</dbReference>
<proteinExistence type="inferred from homology"/>
<dbReference type="InterPro" id="IPR016117">
    <property type="entry name" value="ArgJ-like_dom_sf"/>
</dbReference>